<accession>A0ABW5LM98</accession>
<dbReference type="RefSeq" id="WP_378295131.1">
    <property type="nucleotide sequence ID" value="NZ_JBHULE010000035.1"/>
</dbReference>
<sequence>MSGTENKFYSFNIDYKYQLQTNWCWAACFQWISEILNFTPKMGKEQHNFVSYYNDNYKNGSWNCNKENPDYNCNIPIEFDDVEGLVEDVFGFECNEIDLVSYSNSAERTSTLNKLLDYDYVKRTLKENNFPIILAVSNHILLVTGYGIKNECKYILVSDPKNNKGESFWVDDNYIGNNILRIKRIWITNNTFSPDKKIVEDSFINFYSQKSIEFNNSIKENIQAPYEDDFSIFFLAQDINQTIINYKDRDSNLLLDHIVHKIKEFDIKTSCSIKIKKKEVDNLELIYNSVRNYLKTGELNIDINDFENHINEYSTRVKLNTIKGGLFLNIIEAPEEFDIINKNIPNDEFHKILEEYNNN</sequence>
<name>A0ABW5LM98_9FLAO</name>
<organism evidence="1 2">
    <name type="scientific">Aquimarina rubra</name>
    <dbReference type="NCBI Taxonomy" id="1920033"/>
    <lineage>
        <taxon>Bacteria</taxon>
        <taxon>Pseudomonadati</taxon>
        <taxon>Bacteroidota</taxon>
        <taxon>Flavobacteriia</taxon>
        <taxon>Flavobacteriales</taxon>
        <taxon>Flavobacteriaceae</taxon>
        <taxon>Aquimarina</taxon>
    </lineage>
</organism>
<dbReference type="EMBL" id="JBHULE010000035">
    <property type="protein sequence ID" value="MFD2565309.1"/>
    <property type="molecule type" value="Genomic_DNA"/>
</dbReference>
<evidence type="ECO:0008006" key="3">
    <source>
        <dbReference type="Google" id="ProtNLM"/>
    </source>
</evidence>
<comment type="caution">
    <text evidence="1">The sequence shown here is derived from an EMBL/GenBank/DDBJ whole genome shotgun (WGS) entry which is preliminary data.</text>
</comment>
<keyword evidence="2" id="KW-1185">Reference proteome</keyword>
<dbReference type="Proteomes" id="UP001597319">
    <property type="component" value="Unassembled WGS sequence"/>
</dbReference>
<reference evidence="2" key="1">
    <citation type="journal article" date="2019" name="Int. J. Syst. Evol. Microbiol.">
        <title>The Global Catalogue of Microorganisms (GCM) 10K type strain sequencing project: providing services to taxonomists for standard genome sequencing and annotation.</title>
        <authorList>
            <consortium name="The Broad Institute Genomics Platform"/>
            <consortium name="The Broad Institute Genome Sequencing Center for Infectious Disease"/>
            <person name="Wu L."/>
            <person name="Ma J."/>
        </authorList>
    </citation>
    <scope>NUCLEOTIDE SEQUENCE [LARGE SCALE GENOMIC DNA]</scope>
    <source>
        <strain evidence="2">KCTC 52274</strain>
    </source>
</reference>
<protein>
    <recommendedName>
        <fullName evidence="3">Peptidase C39-like domain-containing protein</fullName>
    </recommendedName>
</protein>
<evidence type="ECO:0000313" key="1">
    <source>
        <dbReference type="EMBL" id="MFD2565309.1"/>
    </source>
</evidence>
<gene>
    <name evidence="1" type="ORF">ACFSR1_21710</name>
</gene>
<evidence type="ECO:0000313" key="2">
    <source>
        <dbReference type="Proteomes" id="UP001597319"/>
    </source>
</evidence>
<proteinExistence type="predicted"/>